<accession>A0A165P4H5</accession>
<dbReference type="AlphaFoldDB" id="A0A165P4H5"/>
<feature type="transmembrane region" description="Helical" evidence="1">
    <location>
        <begin position="87"/>
        <end position="109"/>
    </location>
</feature>
<keyword evidence="1" id="KW-1133">Transmembrane helix</keyword>
<dbReference type="PANTHER" id="PTHR40465:SF1">
    <property type="entry name" value="DUF6534 DOMAIN-CONTAINING PROTEIN"/>
    <property type="match status" value="1"/>
</dbReference>
<dbReference type="OrthoDB" id="3203775at2759"/>
<name>A0A165P4H5_9AGAM</name>
<dbReference type="EMBL" id="KV425619">
    <property type="protein sequence ID" value="KZT20508.1"/>
    <property type="molecule type" value="Genomic_DNA"/>
</dbReference>
<feature type="transmembrane region" description="Helical" evidence="1">
    <location>
        <begin position="61"/>
        <end position="80"/>
    </location>
</feature>
<reference evidence="2 3" key="1">
    <citation type="journal article" date="2016" name="Mol. Biol. Evol.">
        <title>Comparative Genomics of Early-Diverging Mushroom-Forming Fungi Provides Insights into the Origins of Lignocellulose Decay Capabilities.</title>
        <authorList>
            <person name="Nagy L.G."/>
            <person name="Riley R."/>
            <person name="Tritt A."/>
            <person name="Adam C."/>
            <person name="Daum C."/>
            <person name="Floudas D."/>
            <person name="Sun H."/>
            <person name="Yadav J.S."/>
            <person name="Pangilinan J."/>
            <person name="Larsson K.H."/>
            <person name="Matsuura K."/>
            <person name="Barry K."/>
            <person name="Labutti K."/>
            <person name="Kuo R."/>
            <person name="Ohm R.A."/>
            <person name="Bhattacharya S.S."/>
            <person name="Shirouzu T."/>
            <person name="Yoshinaga Y."/>
            <person name="Martin F.M."/>
            <person name="Grigoriev I.V."/>
            <person name="Hibbett D.S."/>
        </authorList>
    </citation>
    <scope>NUCLEOTIDE SEQUENCE [LARGE SCALE GENOMIC DNA]</scope>
    <source>
        <strain evidence="2 3">HHB14362 ss-1</strain>
    </source>
</reference>
<evidence type="ECO:0000313" key="3">
    <source>
        <dbReference type="Proteomes" id="UP000076761"/>
    </source>
</evidence>
<keyword evidence="1" id="KW-0472">Membrane</keyword>
<dbReference type="InParanoid" id="A0A165P4H5"/>
<feature type="transmembrane region" description="Helical" evidence="1">
    <location>
        <begin position="20"/>
        <end position="41"/>
    </location>
</feature>
<evidence type="ECO:0000256" key="1">
    <source>
        <dbReference type="SAM" id="Phobius"/>
    </source>
</evidence>
<sequence>MFAPRDARWIRIMDVPKVMVIFILDTFNTCADMVMIYTYTIKDFGKYDRVVVPNWPLTIEPITTGAIASIVQSFFAWRILILTKRKWIAVLVVILSIISSLAGVGSTVVTEVVKAVFTSPEFTKDESLQGK</sequence>
<proteinExistence type="predicted"/>
<dbReference type="PANTHER" id="PTHR40465">
    <property type="entry name" value="CHROMOSOME 1, WHOLE GENOME SHOTGUN SEQUENCE"/>
    <property type="match status" value="1"/>
</dbReference>
<keyword evidence="3" id="KW-1185">Reference proteome</keyword>
<protein>
    <submittedName>
        <fullName evidence="2">Uncharacterized protein</fullName>
    </submittedName>
</protein>
<gene>
    <name evidence="2" type="ORF">NEOLEDRAFT_1182469</name>
</gene>
<keyword evidence="1" id="KW-0812">Transmembrane</keyword>
<organism evidence="2 3">
    <name type="scientific">Neolentinus lepideus HHB14362 ss-1</name>
    <dbReference type="NCBI Taxonomy" id="1314782"/>
    <lineage>
        <taxon>Eukaryota</taxon>
        <taxon>Fungi</taxon>
        <taxon>Dikarya</taxon>
        <taxon>Basidiomycota</taxon>
        <taxon>Agaricomycotina</taxon>
        <taxon>Agaricomycetes</taxon>
        <taxon>Gloeophyllales</taxon>
        <taxon>Gloeophyllaceae</taxon>
        <taxon>Neolentinus</taxon>
    </lineage>
</organism>
<dbReference type="Proteomes" id="UP000076761">
    <property type="component" value="Unassembled WGS sequence"/>
</dbReference>
<evidence type="ECO:0000313" key="2">
    <source>
        <dbReference type="EMBL" id="KZT20508.1"/>
    </source>
</evidence>